<protein>
    <submittedName>
        <fullName evidence="1">Uncharacterized protein</fullName>
    </submittedName>
</protein>
<proteinExistence type="predicted"/>
<evidence type="ECO:0000313" key="2">
    <source>
        <dbReference type="Proteomes" id="UP000646548"/>
    </source>
</evidence>
<accession>A0A834KXX9</accession>
<dbReference type="Proteomes" id="UP000646548">
    <property type="component" value="Unassembled WGS sequence"/>
</dbReference>
<comment type="caution">
    <text evidence="1">The sequence shown here is derived from an EMBL/GenBank/DDBJ whole genome shotgun (WGS) entry which is preliminary data.</text>
</comment>
<organism evidence="1 2">
    <name type="scientific">Oryzias melastigma</name>
    <name type="common">Marine medaka</name>
    <dbReference type="NCBI Taxonomy" id="30732"/>
    <lineage>
        <taxon>Eukaryota</taxon>
        <taxon>Metazoa</taxon>
        <taxon>Chordata</taxon>
        <taxon>Craniata</taxon>
        <taxon>Vertebrata</taxon>
        <taxon>Euteleostomi</taxon>
        <taxon>Actinopterygii</taxon>
        <taxon>Neopterygii</taxon>
        <taxon>Teleostei</taxon>
        <taxon>Neoteleostei</taxon>
        <taxon>Acanthomorphata</taxon>
        <taxon>Ovalentaria</taxon>
        <taxon>Atherinomorphae</taxon>
        <taxon>Beloniformes</taxon>
        <taxon>Adrianichthyidae</taxon>
        <taxon>Oryziinae</taxon>
        <taxon>Oryzias</taxon>
    </lineage>
</organism>
<name>A0A834KXX9_ORYME</name>
<sequence>MASEPSGRRSTEQCWTAVSLLNEIQTLCQREQHTLTHLTPRLRSEDPILMCLHIRLATLKAQRENVSYSGLLAAQQSWETWWLNQETIMRIRIYNHRLFYAYI</sequence>
<reference evidence="1" key="1">
    <citation type="journal article" name="BMC Genomics">
        <title>Long-read sequencing and de novo genome assembly of marine medaka (Oryzias melastigma).</title>
        <authorList>
            <person name="Liang P."/>
            <person name="Saqib H.S.A."/>
            <person name="Ni X."/>
            <person name="Shen Y."/>
        </authorList>
    </citation>
    <scope>NUCLEOTIDE SEQUENCE</scope>
    <source>
        <strain evidence="1">Bigg-433</strain>
    </source>
</reference>
<dbReference type="AlphaFoldDB" id="A0A834KXX9"/>
<gene>
    <name evidence="1" type="ORF">FQA47_002608</name>
</gene>
<dbReference type="EMBL" id="WKFB01000120">
    <property type="protein sequence ID" value="KAF6735024.1"/>
    <property type="molecule type" value="Genomic_DNA"/>
</dbReference>
<evidence type="ECO:0000313" key="1">
    <source>
        <dbReference type="EMBL" id="KAF6735024.1"/>
    </source>
</evidence>